<dbReference type="InterPro" id="IPR052179">
    <property type="entry name" value="DD-CPase-like"/>
</dbReference>
<dbReference type="RefSeq" id="WP_071863809.1">
    <property type="nucleotide sequence ID" value="NZ_JBHLVQ010000010.1"/>
</dbReference>
<accession>A0A1L8R929</accession>
<name>A0A1L8R929_9ENTE</name>
<organism evidence="3 4">
    <name type="scientific">Enterococcus canintestini</name>
    <dbReference type="NCBI Taxonomy" id="317010"/>
    <lineage>
        <taxon>Bacteria</taxon>
        <taxon>Bacillati</taxon>
        <taxon>Bacillota</taxon>
        <taxon>Bacilli</taxon>
        <taxon>Lactobacillales</taxon>
        <taxon>Enterococcaceae</taxon>
        <taxon>Enterococcus</taxon>
    </lineage>
</organism>
<dbReference type="EMBL" id="JXKG01000002">
    <property type="protein sequence ID" value="OJG16235.1"/>
    <property type="molecule type" value="Genomic_DNA"/>
</dbReference>
<sequence>MNKIIGAATILMVAVAAFFIFFDDYPKNNSGSTASSTATTLTSSTASTQAVSDSSSDMRPKDLPQIKSNDWRLVLVSPDHKIKQEISEDQLTILADGHMVDKRIATSYEALKAAAKKANINLHLVSSYRSVAYQKQVFNERVSQLESQDHLGQEAAIKKAKLTMTEPGYSEHHTGLAVDVVDEKWLSSNPDMILDESYSKQPGAQWLQKNASRFGFIVRYPAGKENITKITYEPWHLRYVGVESAQYITTHDLTLEEYLTQLEKWEGYEH</sequence>
<reference evidence="3 4" key="1">
    <citation type="submission" date="2014-12" db="EMBL/GenBank/DDBJ databases">
        <title>Draft genome sequences of 29 type strains of Enterococci.</title>
        <authorList>
            <person name="Zhong Z."/>
            <person name="Sun Z."/>
            <person name="Liu W."/>
            <person name="Zhang W."/>
            <person name="Zhang H."/>
        </authorList>
    </citation>
    <scope>NUCLEOTIDE SEQUENCE [LARGE SCALE GENOMIC DNA]</scope>
    <source>
        <strain evidence="3 4">DSM 21207</strain>
    </source>
</reference>
<dbReference type="PANTHER" id="PTHR34385">
    <property type="entry name" value="D-ALANYL-D-ALANINE CARBOXYPEPTIDASE"/>
    <property type="match status" value="1"/>
</dbReference>
<dbReference type="CDD" id="cd14852">
    <property type="entry name" value="LD-carboxypeptidase"/>
    <property type="match status" value="1"/>
</dbReference>
<feature type="compositionally biased region" description="Low complexity" evidence="1">
    <location>
        <begin position="33"/>
        <end position="55"/>
    </location>
</feature>
<dbReference type="PANTHER" id="PTHR34385:SF1">
    <property type="entry name" value="PEPTIDOGLYCAN L-ALANYL-D-GLUTAMATE ENDOPEPTIDASE CWLK"/>
    <property type="match status" value="1"/>
</dbReference>
<dbReference type="Pfam" id="PF02557">
    <property type="entry name" value="VanY"/>
    <property type="match status" value="1"/>
</dbReference>
<dbReference type="Proteomes" id="UP000182835">
    <property type="component" value="Unassembled WGS sequence"/>
</dbReference>
<protein>
    <recommendedName>
        <fullName evidence="2">D-alanyl-D-alanine carboxypeptidase-like core domain-containing protein</fullName>
    </recommendedName>
</protein>
<feature type="domain" description="D-alanyl-D-alanine carboxypeptidase-like core" evidence="2">
    <location>
        <begin position="98"/>
        <end position="241"/>
    </location>
</feature>
<proteinExistence type="predicted"/>
<evidence type="ECO:0000313" key="4">
    <source>
        <dbReference type="Proteomes" id="UP000182835"/>
    </source>
</evidence>
<dbReference type="GO" id="GO:0006508">
    <property type="term" value="P:proteolysis"/>
    <property type="evidence" value="ECO:0007669"/>
    <property type="project" value="InterPro"/>
</dbReference>
<dbReference type="Gene3D" id="3.30.1380.10">
    <property type="match status" value="1"/>
</dbReference>
<gene>
    <name evidence="3" type="ORF">RU96_GL000977</name>
</gene>
<dbReference type="AlphaFoldDB" id="A0A1L8R929"/>
<feature type="region of interest" description="Disordered" evidence="1">
    <location>
        <begin position="33"/>
        <end position="64"/>
    </location>
</feature>
<dbReference type="OrthoDB" id="9792074at2"/>
<evidence type="ECO:0000313" key="3">
    <source>
        <dbReference type="EMBL" id="OJG16235.1"/>
    </source>
</evidence>
<dbReference type="InterPro" id="IPR009045">
    <property type="entry name" value="Zn_M74/Hedgehog-like"/>
</dbReference>
<dbReference type="InterPro" id="IPR003709">
    <property type="entry name" value="VanY-like_core_dom"/>
</dbReference>
<evidence type="ECO:0000259" key="2">
    <source>
        <dbReference type="Pfam" id="PF02557"/>
    </source>
</evidence>
<comment type="caution">
    <text evidence="3">The sequence shown here is derived from an EMBL/GenBank/DDBJ whole genome shotgun (WGS) entry which is preliminary data.</text>
</comment>
<dbReference type="InterPro" id="IPR058193">
    <property type="entry name" value="VanY/YodJ_core_dom"/>
</dbReference>
<evidence type="ECO:0000256" key="1">
    <source>
        <dbReference type="SAM" id="MobiDB-lite"/>
    </source>
</evidence>
<dbReference type="GO" id="GO:0008233">
    <property type="term" value="F:peptidase activity"/>
    <property type="evidence" value="ECO:0007669"/>
    <property type="project" value="InterPro"/>
</dbReference>
<dbReference type="SUPFAM" id="SSF55166">
    <property type="entry name" value="Hedgehog/DD-peptidase"/>
    <property type="match status" value="1"/>
</dbReference>
<dbReference type="STRING" id="317010.RU96_GL000977"/>